<dbReference type="PANTHER" id="PTHR16305:SF35">
    <property type="entry name" value="TRANSCRIPTIONAL ACTIVATOR DOMAIN"/>
    <property type="match status" value="1"/>
</dbReference>
<dbReference type="SUPFAM" id="SSF46894">
    <property type="entry name" value="C-terminal effector domain of the bipartite response regulators"/>
    <property type="match status" value="1"/>
</dbReference>
<feature type="domain" description="HTH luxR-type" evidence="4">
    <location>
        <begin position="863"/>
        <end position="927"/>
    </location>
</feature>
<dbReference type="EMBL" id="JBHSFP010000006">
    <property type="protein sequence ID" value="MFC4531521.1"/>
    <property type="molecule type" value="Genomic_DNA"/>
</dbReference>
<dbReference type="InterPro" id="IPR036388">
    <property type="entry name" value="WH-like_DNA-bd_sf"/>
</dbReference>
<evidence type="ECO:0000313" key="5">
    <source>
        <dbReference type="EMBL" id="MFC4531521.1"/>
    </source>
</evidence>
<evidence type="ECO:0000256" key="1">
    <source>
        <dbReference type="ARBA" id="ARBA00022741"/>
    </source>
</evidence>
<evidence type="ECO:0000259" key="4">
    <source>
        <dbReference type="PROSITE" id="PS50043"/>
    </source>
</evidence>
<accession>A0ABV9CEE7</accession>
<dbReference type="SMART" id="SM00421">
    <property type="entry name" value="HTH_LUXR"/>
    <property type="match status" value="1"/>
</dbReference>
<dbReference type="PANTHER" id="PTHR16305">
    <property type="entry name" value="TESTICULAR SOLUBLE ADENYLYL CYCLASE"/>
    <property type="match status" value="1"/>
</dbReference>
<dbReference type="InterPro" id="IPR041664">
    <property type="entry name" value="AAA_16"/>
</dbReference>
<dbReference type="SUPFAM" id="SSF52540">
    <property type="entry name" value="P-loop containing nucleoside triphosphate hydrolases"/>
    <property type="match status" value="1"/>
</dbReference>
<gene>
    <name evidence="5" type="ORF">ACFO60_12160</name>
</gene>
<protein>
    <submittedName>
        <fullName evidence="5">LuxR C-terminal-related transcriptional regulator</fullName>
    </submittedName>
</protein>
<dbReference type="Gene3D" id="1.10.10.10">
    <property type="entry name" value="Winged helix-like DNA-binding domain superfamily/Winged helix DNA-binding domain"/>
    <property type="match status" value="1"/>
</dbReference>
<dbReference type="CDD" id="cd06170">
    <property type="entry name" value="LuxR_C_like"/>
    <property type="match status" value="1"/>
</dbReference>
<evidence type="ECO:0000256" key="3">
    <source>
        <dbReference type="SAM" id="MobiDB-lite"/>
    </source>
</evidence>
<organism evidence="5 6">
    <name type="scientific">Sphaerisporangium dianthi</name>
    <dbReference type="NCBI Taxonomy" id="1436120"/>
    <lineage>
        <taxon>Bacteria</taxon>
        <taxon>Bacillati</taxon>
        <taxon>Actinomycetota</taxon>
        <taxon>Actinomycetes</taxon>
        <taxon>Streptosporangiales</taxon>
        <taxon>Streptosporangiaceae</taxon>
        <taxon>Sphaerisporangium</taxon>
    </lineage>
</organism>
<evidence type="ECO:0000256" key="2">
    <source>
        <dbReference type="ARBA" id="ARBA00022840"/>
    </source>
</evidence>
<name>A0ABV9CEE7_9ACTN</name>
<comment type="caution">
    <text evidence="5">The sequence shown here is derived from an EMBL/GenBank/DDBJ whole genome shotgun (WGS) entry which is preliminary data.</text>
</comment>
<sequence>MTPVQMGDWPLTGRDAELRAVEAALAADGGGVAIVGVAGVGKTRLAREALGRWSARGRDHEWVVATRAAASIPFGALSHLLPDSMWSAGSRVALLARVIERVASRTAQGPLLAVVDDAHLLDEPSAALLHQLAARRLVVPLLTVRHGEPGNDAVAALNRETTLRLRVEPLPPGAVDALLDQALGRQIDPISRRALHRLAGGNPLMLRELLADARETGALVRRNGVWRWRGTVPGGARVAELVAARLRGLSPATRQVLEMIACGEPLALALLGRLAGPAAIEAAERSGMAVVERSGARVALRLAHPLYAEALRAGLPVTRARVIWDRLAGALAEGPRRRRDDAFLAGVWRLRSGTAGRPADLVEAAEKAISRFELGLAEQLARAARDCGAGADADWLLARILSFQGRGREAVAVLPATSEPTREPPVAQAVTRALILYWGLGRTHEAEQALGQARSCDPDPGHARLSDGASGPARSSDPVPASYRPAPDGSGEAAGVPGAGGSDVLGSVEGQDRTGEAESTRSWILLFDGRCRSALQVAGKVLDLPEASEQAVVWAAMAGAMAAGLLGRPDLARPIAERGVRLAEAHAGRLPWARAQAGYGLCFALHASGRLAEAAEVAEAGHRAAVASDAGMMTAVWAGFRGIVAKSRGDLHAAQAALRVAVMLLEEDDTYGLVRVCLGELAGAVALTGDAAGAREWLARADEHDGAANRIFEPRILLSRAWVEAAGGMRTAAAGLAERAADLARDTEQPAMEAVCLYDAARLGASRRVRARLSAVAAATPLTLAPHLSAAATALAADDFVALDQAARAFADHGHLLLAAEAARAAANAYLRSGRGPRARPMLERATVLAETCAAARTPLLEEHGLSAVLTRREREVARLAGGLPSREIAARLGLSVNTVNNTLARVYTKLGVTGRGELAEIFSALGGRDA</sequence>
<dbReference type="InterPro" id="IPR000792">
    <property type="entry name" value="Tscrpt_reg_LuxR_C"/>
</dbReference>
<evidence type="ECO:0000313" key="6">
    <source>
        <dbReference type="Proteomes" id="UP001596004"/>
    </source>
</evidence>
<dbReference type="RefSeq" id="WP_380840145.1">
    <property type="nucleotide sequence ID" value="NZ_JBHSFP010000006.1"/>
</dbReference>
<reference evidence="6" key="1">
    <citation type="journal article" date="2019" name="Int. J. Syst. Evol. Microbiol.">
        <title>The Global Catalogue of Microorganisms (GCM) 10K type strain sequencing project: providing services to taxonomists for standard genome sequencing and annotation.</title>
        <authorList>
            <consortium name="The Broad Institute Genomics Platform"/>
            <consortium name="The Broad Institute Genome Sequencing Center for Infectious Disease"/>
            <person name="Wu L."/>
            <person name="Ma J."/>
        </authorList>
    </citation>
    <scope>NUCLEOTIDE SEQUENCE [LARGE SCALE GENOMIC DNA]</scope>
    <source>
        <strain evidence="6">CGMCC 4.7132</strain>
    </source>
</reference>
<dbReference type="Gene3D" id="3.40.50.300">
    <property type="entry name" value="P-loop containing nucleotide triphosphate hydrolases"/>
    <property type="match status" value="1"/>
</dbReference>
<proteinExistence type="predicted"/>
<dbReference type="SUPFAM" id="SSF48452">
    <property type="entry name" value="TPR-like"/>
    <property type="match status" value="1"/>
</dbReference>
<dbReference type="InterPro" id="IPR027417">
    <property type="entry name" value="P-loop_NTPase"/>
</dbReference>
<dbReference type="InterPro" id="IPR016032">
    <property type="entry name" value="Sig_transdc_resp-reg_C-effctor"/>
</dbReference>
<feature type="region of interest" description="Disordered" evidence="3">
    <location>
        <begin position="450"/>
        <end position="516"/>
    </location>
</feature>
<dbReference type="Pfam" id="PF13191">
    <property type="entry name" value="AAA_16"/>
    <property type="match status" value="1"/>
</dbReference>
<keyword evidence="1" id="KW-0547">Nucleotide-binding</keyword>
<keyword evidence="6" id="KW-1185">Reference proteome</keyword>
<dbReference type="Gene3D" id="1.25.40.10">
    <property type="entry name" value="Tetratricopeptide repeat domain"/>
    <property type="match status" value="1"/>
</dbReference>
<dbReference type="InterPro" id="IPR011990">
    <property type="entry name" value="TPR-like_helical_dom_sf"/>
</dbReference>
<keyword evidence="2" id="KW-0067">ATP-binding</keyword>
<dbReference type="Proteomes" id="UP001596004">
    <property type="component" value="Unassembled WGS sequence"/>
</dbReference>
<dbReference type="Pfam" id="PF00196">
    <property type="entry name" value="GerE"/>
    <property type="match status" value="1"/>
</dbReference>
<dbReference type="PROSITE" id="PS50043">
    <property type="entry name" value="HTH_LUXR_2"/>
    <property type="match status" value="1"/>
</dbReference>
<feature type="compositionally biased region" description="Basic and acidic residues" evidence="3">
    <location>
        <begin position="456"/>
        <end position="465"/>
    </location>
</feature>